<dbReference type="EMBL" id="EU568642">
    <property type="protein sequence ID" value="ACD69959.1"/>
    <property type="molecule type" value="Genomic_DNA"/>
</dbReference>
<name>B3FZL1_PERGT</name>
<organism evidence="2">
    <name type="scientific">Peromyscus gratus</name>
    <name type="common">Osgood's mouse</name>
    <name type="synonym">Peromyscus truei gratus</name>
    <dbReference type="NCBI Taxonomy" id="97208"/>
    <lineage>
        <taxon>Eukaryota</taxon>
        <taxon>Metazoa</taxon>
        <taxon>Chordata</taxon>
        <taxon>Craniata</taxon>
        <taxon>Vertebrata</taxon>
        <taxon>Euteleostomi</taxon>
        <taxon>Mammalia</taxon>
        <taxon>Eutheria</taxon>
        <taxon>Euarchontoglires</taxon>
        <taxon>Glires</taxon>
        <taxon>Rodentia</taxon>
        <taxon>Myomorpha</taxon>
        <taxon>Muroidea</taxon>
        <taxon>Cricetidae</taxon>
        <taxon>Neotominae</taxon>
        <taxon>Peromyscus</taxon>
    </lineage>
</organism>
<dbReference type="AlphaFoldDB" id="B3FZL1"/>
<dbReference type="GO" id="GO:0035803">
    <property type="term" value="P:egg coat formation"/>
    <property type="evidence" value="ECO:0007669"/>
    <property type="project" value="TreeGrafter"/>
</dbReference>
<accession>B3FZL1</accession>
<dbReference type="GO" id="GO:0032190">
    <property type="term" value="F:acrosin binding"/>
    <property type="evidence" value="ECO:0007669"/>
    <property type="project" value="TreeGrafter"/>
</dbReference>
<proteinExistence type="predicted"/>
<dbReference type="GO" id="GO:0007339">
    <property type="term" value="P:binding of sperm to zona pellucida"/>
    <property type="evidence" value="ECO:0007669"/>
    <property type="project" value="TreeGrafter"/>
</dbReference>
<reference evidence="2" key="1">
    <citation type="journal article" date="2008" name="Mol. Ecol.">
        <title>Reproductive protein evolution within and between species: maintenance of divergent ZP3 alleles in Peromyscus.</title>
        <authorList>
            <person name="Turner L.M."/>
            <person name="Hoekstra H.E."/>
        </authorList>
    </citation>
    <scope>NUCLEOTIDE SEQUENCE</scope>
    <source>
        <strain evidence="2">B</strain>
    </source>
</reference>
<feature type="non-terminal residue" evidence="2">
    <location>
        <position position="76"/>
    </location>
</feature>
<dbReference type="GO" id="GO:0031012">
    <property type="term" value="C:extracellular matrix"/>
    <property type="evidence" value="ECO:0007669"/>
    <property type="project" value="TreeGrafter"/>
</dbReference>
<dbReference type="InterPro" id="IPR042235">
    <property type="entry name" value="ZP-C_dom"/>
</dbReference>
<evidence type="ECO:0000256" key="1">
    <source>
        <dbReference type="SAM" id="MobiDB-lite"/>
    </source>
</evidence>
<gene>
    <name evidence="2" type="primary">Zp3</name>
</gene>
<dbReference type="Gene3D" id="2.60.40.4100">
    <property type="entry name" value="Zona pellucida, ZP-C domain"/>
    <property type="match status" value="1"/>
</dbReference>
<feature type="non-terminal residue" evidence="2">
    <location>
        <position position="1"/>
    </location>
</feature>
<dbReference type="PANTHER" id="PTHR11576">
    <property type="entry name" value="ZONA PELLUCIDA SPERM-BINDING PROTEIN 3"/>
    <property type="match status" value="1"/>
</dbReference>
<feature type="region of interest" description="Disordered" evidence="1">
    <location>
        <begin position="54"/>
        <end position="76"/>
    </location>
</feature>
<evidence type="ECO:0000313" key="2">
    <source>
        <dbReference type="EMBL" id="ACD69959.1"/>
    </source>
</evidence>
<dbReference type="GO" id="GO:2000344">
    <property type="term" value="P:positive regulation of acrosome reaction"/>
    <property type="evidence" value="ECO:0007669"/>
    <property type="project" value="TreeGrafter"/>
</dbReference>
<dbReference type="PANTHER" id="PTHR11576:SF2">
    <property type="entry name" value="ZONA PELLUCIDA SPERM-BINDING PROTEIN 3"/>
    <property type="match status" value="1"/>
</dbReference>
<protein>
    <submittedName>
        <fullName evidence="2">Zona pellucida glycoprotein 3</fullName>
    </submittedName>
</protein>
<sequence>IYITCHLKVTPANQTPDELNKACSYNRTSNSWLPVEGDAAICDCCVQGDCSGLNHSKQQAHGEKQWPRSASRNRRH</sequence>